<evidence type="ECO:0000313" key="9">
    <source>
        <dbReference type="EMBL" id="CAK9151452.1"/>
    </source>
</evidence>
<sequence>MASAHQFHVLLVHLSILAFQLSEAPTATQATTAMVKPGCADRCGNLSIPYPFGITKDCCLDEAFLITCNDAFNPPIAFLGTNTSNLNVTEISLQGQLHILQFVGNDCYDPKGKWKEQSISEASFKLSKFSISTENKLTVIGCDTIAYMYFYQGEKLQRYSTTGCVSICHSLDSVADGSCSGVGCCQTSIPKRVRSIDIQLSSYNNYTKVSDFNHCGYAFVAKQNEFKFTPENVRKLQNTSEFPMVVDWAVGNETCEVAKKNSTTYACKDNTTCYKPDNGYAITGYRCKCLEGYEDINECQDLSRNNCTFEKGCHNMIGNYKCTCPEWYHGDGRKDGQGCTFNQSLVIKVALGNFTCCIFPIMHMKACFANPLSASQAITGGDYHTVAPLTSEEIIDLLVS</sequence>
<comment type="caution">
    <text evidence="9">The sequence shown here is derived from an EMBL/GenBank/DDBJ whole genome shotgun (WGS) entry which is preliminary data.</text>
</comment>
<gene>
    <name evidence="9" type="ORF">ILEXP_LOCUS19620</name>
</gene>
<dbReference type="InterPro" id="IPR049883">
    <property type="entry name" value="NOTCH1_EGF-like"/>
</dbReference>
<evidence type="ECO:0000259" key="8">
    <source>
        <dbReference type="PROSITE" id="PS50026"/>
    </source>
</evidence>
<dbReference type="SUPFAM" id="SSF57196">
    <property type="entry name" value="EGF/Laminin"/>
    <property type="match status" value="1"/>
</dbReference>
<dbReference type="InterPro" id="IPR001881">
    <property type="entry name" value="EGF-like_Ca-bd_dom"/>
</dbReference>
<dbReference type="InterPro" id="IPR018097">
    <property type="entry name" value="EGF_Ca-bd_CS"/>
</dbReference>
<reference evidence="9 10" key="1">
    <citation type="submission" date="2024-02" db="EMBL/GenBank/DDBJ databases">
        <authorList>
            <person name="Vignale AGUSTIN F."/>
            <person name="Sosa J E."/>
            <person name="Modenutti C."/>
        </authorList>
    </citation>
    <scope>NUCLEOTIDE SEQUENCE [LARGE SCALE GENOMIC DNA]</scope>
</reference>
<keyword evidence="2 6" id="KW-0245">EGF-like domain</keyword>
<evidence type="ECO:0000256" key="6">
    <source>
        <dbReference type="PROSITE-ProRule" id="PRU00076"/>
    </source>
</evidence>
<dbReference type="Pfam" id="PF07645">
    <property type="entry name" value="EGF_CA"/>
    <property type="match status" value="1"/>
</dbReference>
<comment type="caution">
    <text evidence="6">Lacks conserved residue(s) required for the propagation of feature annotation.</text>
</comment>
<evidence type="ECO:0000313" key="10">
    <source>
        <dbReference type="Proteomes" id="UP001642360"/>
    </source>
</evidence>
<evidence type="ECO:0000256" key="1">
    <source>
        <dbReference type="ARBA" id="ARBA00004167"/>
    </source>
</evidence>
<dbReference type="PROSITE" id="PS00010">
    <property type="entry name" value="ASX_HYDROXYL"/>
    <property type="match status" value="1"/>
</dbReference>
<protein>
    <recommendedName>
        <fullName evidence="8">EGF-like domain-containing protein</fullName>
    </recommendedName>
</protein>
<dbReference type="InterPro" id="IPR025287">
    <property type="entry name" value="WAK_GUB"/>
</dbReference>
<dbReference type="AlphaFoldDB" id="A0ABC8SAH1"/>
<dbReference type="FunFam" id="2.10.25.10:FF:000038">
    <property type="entry name" value="Fibrillin 2"/>
    <property type="match status" value="1"/>
</dbReference>
<dbReference type="InterPro" id="IPR000742">
    <property type="entry name" value="EGF"/>
</dbReference>
<dbReference type="SMART" id="SM00179">
    <property type="entry name" value="EGF_CA"/>
    <property type="match status" value="1"/>
</dbReference>
<accession>A0ABC8SAH1</accession>
<dbReference type="PANTHER" id="PTHR33491">
    <property type="entry name" value="OSJNBA0016N04.9 PROTEIN"/>
    <property type="match status" value="1"/>
</dbReference>
<dbReference type="PROSITE" id="PS01187">
    <property type="entry name" value="EGF_CA"/>
    <property type="match status" value="1"/>
</dbReference>
<evidence type="ECO:0000256" key="4">
    <source>
        <dbReference type="ARBA" id="ARBA00022737"/>
    </source>
</evidence>
<dbReference type="SMART" id="SM00181">
    <property type="entry name" value="EGF"/>
    <property type="match status" value="2"/>
</dbReference>
<dbReference type="InterPro" id="IPR000152">
    <property type="entry name" value="EGF-type_Asp/Asn_hydroxyl_site"/>
</dbReference>
<dbReference type="Gene3D" id="2.10.25.10">
    <property type="entry name" value="Laminin"/>
    <property type="match status" value="1"/>
</dbReference>
<feature type="domain" description="EGF-like" evidence="8">
    <location>
        <begin position="295"/>
        <end position="331"/>
    </location>
</feature>
<dbReference type="Pfam" id="PF13947">
    <property type="entry name" value="GUB_WAK_bind"/>
    <property type="match status" value="1"/>
</dbReference>
<evidence type="ECO:0000256" key="5">
    <source>
        <dbReference type="ARBA" id="ARBA00023157"/>
    </source>
</evidence>
<keyword evidence="3 7" id="KW-0732">Signal</keyword>
<dbReference type="PROSITE" id="PS50026">
    <property type="entry name" value="EGF_3"/>
    <property type="match status" value="1"/>
</dbReference>
<comment type="subcellular location">
    <subcellularLocation>
        <location evidence="1">Membrane</location>
        <topology evidence="1">Single-pass membrane protein</topology>
    </subcellularLocation>
</comment>
<dbReference type="EMBL" id="CAUOFW020002140">
    <property type="protein sequence ID" value="CAK9151452.1"/>
    <property type="molecule type" value="Genomic_DNA"/>
</dbReference>
<name>A0ABC8SAH1_9AQUA</name>
<keyword evidence="10" id="KW-1185">Reference proteome</keyword>
<dbReference type="CDD" id="cd00054">
    <property type="entry name" value="EGF_CA"/>
    <property type="match status" value="1"/>
</dbReference>
<evidence type="ECO:0000256" key="3">
    <source>
        <dbReference type="ARBA" id="ARBA00022729"/>
    </source>
</evidence>
<feature type="chain" id="PRO_5044791151" description="EGF-like domain-containing protein" evidence="7">
    <location>
        <begin position="23"/>
        <end position="400"/>
    </location>
</feature>
<proteinExistence type="predicted"/>
<keyword evidence="4" id="KW-0677">Repeat</keyword>
<keyword evidence="5" id="KW-1015">Disulfide bond</keyword>
<dbReference type="Proteomes" id="UP001642360">
    <property type="component" value="Unassembled WGS sequence"/>
</dbReference>
<feature type="signal peptide" evidence="7">
    <location>
        <begin position="1"/>
        <end position="22"/>
    </location>
</feature>
<dbReference type="GO" id="GO:0016020">
    <property type="term" value="C:membrane"/>
    <property type="evidence" value="ECO:0007669"/>
    <property type="project" value="UniProtKB-SubCell"/>
</dbReference>
<evidence type="ECO:0000256" key="7">
    <source>
        <dbReference type="SAM" id="SignalP"/>
    </source>
</evidence>
<evidence type="ECO:0000256" key="2">
    <source>
        <dbReference type="ARBA" id="ARBA00022536"/>
    </source>
</evidence>
<organism evidence="9 10">
    <name type="scientific">Ilex paraguariensis</name>
    <name type="common">yerba mate</name>
    <dbReference type="NCBI Taxonomy" id="185542"/>
    <lineage>
        <taxon>Eukaryota</taxon>
        <taxon>Viridiplantae</taxon>
        <taxon>Streptophyta</taxon>
        <taxon>Embryophyta</taxon>
        <taxon>Tracheophyta</taxon>
        <taxon>Spermatophyta</taxon>
        <taxon>Magnoliopsida</taxon>
        <taxon>eudicotyledons</taxon>
        <taxon>Gunneridae</taxon>
        <taxon>Pentapetalae</taxon>
        <taxon>asterids</taxon>
        <taxon>campanulids</taxon>
        <taxon>Aquifoliales</taxon>
        <taxon>Aquifoliaceae</taxon>
        <taxon>Ilex</taxon>
    </lineage>
</organism>